<dbReference type="Proteomes" id="UP000051952">
    <property type="component" value="Unassembled WGS sequence"/>
</dbReference>
<dbReference type="PANTHER" id="PTHR12272">
    <property type="entry name" value="DEADENYLATION COMPLEX SUBUNIT PAN3"/>
    <property type="match status" value="1"/>
</dbReference>
<evidence type="ECO:0000256" key="6">
    <source>
        <dbReference type="ARBA" id="ARBA00023054"/>
    </source>
</evidence>
<dbReference type="SUPFAM" id="SSF56112">
    <property type="entry name" value="Protein kinase-like (PK-like)"/>
    <property type="match status" value="1"/>
</dbReference>
<dbReference type="FunFam" id="1.10.287.3700:FF:000003">
    <property type="entry name" value="Pab1p-dependent poly(A) ribonuclease subunit, putative"/>
    <property type="match status" value="1"/>
</dbReference>
<dbReference type="Gene3D" id="1.10.287.3700">
    <property type="match status" value="1"/>
</dbReference>
<evidence type="ECO:0000313" key="9">
    <source>
        <dbReference type="EMBL" id="CUI15512.1"/>
    </source>
</evidence>
<dbReference type="Gene3D" id="1.10.510.10">
    <property type="entry name" value="Transferase(Phosphotransferase) domain 1"/>
    <property type="match status" value="1"/>
</dbReference>
<dbReference type="InterPro" id="IPR030844">
    <property type="entry name" value="PAN3"/>
</dbReference>
<evidence type="ECO:0000259" key="8">
    <source>
        <dbReference type="Pfam" id="PF18101"/>
    </source>
</evidence>
<evidence type="ECO:0000256" key="1">
    <source>
        <dbReference type="ARBA" id="ARBA00004496"/>
    </source>
</evidence>
<keyword evidence="3" id="KW-0507">mRNA processing</keyword>
<organism evidence="9 10">
    <name type="scientific">Bodo saltans</name>
    <name type="common">Flagellated protozoan</name>
    <dbReference type="NCBI Taxonomy" id="75058"/>
    <lineage>
        <taxon>Eukaryota</taxon>
        <taxon>Discoba</taxon>
        <taxon>Euglenozoa</taxon>
        <taxon>Kinetoplastea</taxon>
        <taxon>Metakinetoplastina</taxon>
        <taxon>Eubodonida</taxon>
        <taxon>Bodonidae</taxon>
        <taxon>Bodo</taxon>
    </lineage>
</organism>
<dbReference type="GO" id="GO:0000289">
    <property type="term" value="P:nuclear-transcribed mRNA poly(A) tail shortening"/>
    <property type="evidence" value="ECO:0007669"/>
    <property type="project" value="InterPro"/>
</dbReference>
<proteinExistence type="predicted"/>
<dbReference type="InterPro" id="IPR041332">
    <property type="entry name" value="Pan3_CK"/>
</dbReference>
<evidence type="ECO:0000313" key="10">
    <source>
        <dbReference type="Proteomes" id="UP000051952"/>
    </source>
</evidence>
<dbReference type="VEuPathDB" id="TriTrypDB:BSAL_45035"/>
<accession>A0A0S4KIQ3</accession>
<evidence type="ECO:0000256" key="7">
    <source>
        <dbReference type="SAM" id="MobiDB-lite"/>
    </source>
</evidence>
<keyword evidence="6" id="KW-0175">Coiled coil</keyword>
<dbReference type="GO" id="GO:0000932">
    <property type="term" value="C:P-body"/>
    <property type="evidence" value="ECO:0007669"/>
    <property type="project" value="TreeGrafter"/>
</dbReference>
<dbReference type="AlphaFoldDB" id="A0A0S4KIQ3"/>
<evidence type="ECO:0000256" key="3">
    <source>
        <dbReference type="ARBA" id="ARBA00022664"/>
    </source>
</evidence>
<keyword evidence="10" id="KW-1185">Reference proteome</keyword>
<dbReference type="GO" id="GO:0005524">
    <property type="term" value="F:ATP binding"/>
    <property type="evidence" value="ECO:0007669"/>
    <property type="project" value="UniProtKB-KW"/>
</dbReference>
<feature type="region of interest" description="Disordered" evidence="7">
    <location>
        <begin position="1"/>
        <end position="34"/>
    </location>
</feature>
<dbReference type="PANTHER" id="PTHR12272:SF11">
    <property type="entry name" value="PAN2-PAN3 DEADENYLATION COMPLEX SUBUNIT PAN3"/>
    <property type="match status" value="1"/>
</dbReference>
<dbReference type="Gene3D" id="1.20.5.5160">
    <property type="match status" value="1"/>
</dbReference>
<sequence>MSSSNNARPKSGGNNNSGMRGMPSTSGLNPYGGGNKSNTSAVSAALSNNYIAALSRGFNGTAQSPFQPDGSYLADPSNVFPASPYTPVGDLFMAQHLRSKFQQAPAGTSRNTTVASSKFHHYTAITNIDGKAVESSLHRALVTQVLRTTNRFNGKHVIIRRIVDAPAKEAHCVAVIERLKHFRHPNLVPLHSITPTTEFVLGSHDTIMEYRMIKRAKSVQEAFFTPRGLTSAPSAMQVSGSGGIEGPSAAIPTDITEGLLWSIACQLIGLIRTFHDVGIPLRGLHLSKLMWLDVLGRIYFTGLGLMDVADPLPNPLLPQQLETHTKIDIQSLGLVLLQLATQSPSINLSEGRAALQRAQRFSTTFLNLVAVCLEASVDINSLCRGLGERMSIEVGHQEGNADFLLSECAKEVHNGRLMRLMIKLNFVLESQDANEYADASDRFTLKLFSQYIFNQVDEQNRPRVDWGHVYHSLNKLDCGSEELLQLISQDSSTVLVVSYRDIRSMLDKAFEILQQPGHDMSYAGFTALQQLQQPTTTPPSVMPPQ</sequence>
<evidence type="ECO:0000256" key="2">
    <source>
        <dbReference type="ARBA" id="ARBA00022490"/>
    </source>
</evidence>
<comment type="subcellular location">
    <subcellularLocation>
        <location evidence="1">Cytoplasm</location>
    </subcellularLocation>
</comment>
<evidence type="ECO:0000256" key="5">
    <source>
        <dbReference type="ARBA" id="ARBA00022840"/>
    </source>
</evidence>
<dbReference type="InterPro" id="IPR011009">
    <property type="entry name" value="Kinase-like_dom_sf"/>
</dbReference>
<gene>
    <name evidence="9" type="ORF">BSAL_45035</name>
</gene>
<dbReference type="GO" id="GO:0031251">
    <property type="term" value="C:PAN complex"/>
    <property type="evidence" value="ECO:0007669"/>
    <property type="project" value="InterPro"/>
</dbReference>
<keyword evidence="5" id="KW-0067">ATP-binding</keyword>
<dbReference type="EMBL" id="CYKH01002197">
    <property type="protein sequence ID" value="CUI15512.1"/>
    <property type="molecule type" value="Genomic_DNA"/>
</dbReference>
<keyword evidence="2" id="KW-0963">Cytoplasm</keyword>
<dbReference type="OrthoDB" id="204958at2759"/>
<reference evidence="10" key="1">
    <citation type="submission" date="2015-09" db="EMBL/GenBank/DDBJ databases">
        <authorList>
            <consortium name="Pathogen Informatics"/>
        </authorList>
    </citation>
    <scope>NUCLEOTIDE SEQUENCE [LARGE SCALE GENOMIC DNA]</scope>
    <source>
        <strain evidence="10">Lake Konstanz</strain>
    </source>
</reference>
<feature type="domain" description="Pan3 C-terminal knob" evidence="8">
    <location>
        <begin position="379"/>
        <end position="512"/>
    </location>
</feature>
<name>A0A0S4KIQ3_BODSA</name>
<evidence type="ECO:0000256" key="4">
    <source>
        <dbReference type="ARBA" id="ARBA00022741"/>
    </source>
</evidence>
<keyword evidence="4" id="KW-0547">Nucleotide-binding</keyword>
<dbReference type="Pfam" id="PF18101">
    <property type="entry name" value="Pan3_CK"/>
    <property type="match status" value="1"/>
</dbReference>
<protein>
    <recommendedName>
        <fullName evidence="8">Pan3 C-terminal knob domain-containing protein</fullName>
    </recommendedName>
</protein>
<dbReference type="GO" id="GO:0006397">
    <property type="term" value="P:mRNA processing"/>
    <property type="evidence" value="ECO:0007669"/>
    <property type="project" value="UniProtKB-KW"/>
</dbReference>
<dbReference type="GO" id="GO:0008143">
    <property type="term" value="F:poly(A) binding"/>
    <property type="evidence" value="ECO:0007669"/>
    <property type="project" value="TreeGrafter"/>
</dbReference>